<organism evidence="1 2">
    <name type="scientific">Mycolicibacter virginiensis</name>
    <dbReference type="NCBI Taxonomy" id="1795032"/>
    <lineage>
        <taxon>Bacteria</taxon>
        <taxon>Bacillati</taxon>
        <taxon>Actinomycetota</taxon>
        <taxon>Actinomycetes</taxon>
        <taxon>Mycobacteriales</taxon>
        <taxon>Mycobacteriaceae</taxon>
        <taxon>Mycolicibacter</taxon>
    </lineage>
</organism>
<dbReference type="AlphaFoldDB" id="A0A9X7P049"/>
<comment type="caution">
    <text evidence="1">The sequence shown here is derived from an EMBL/GenBank/DDBJ whole genome shotgun (WGS) entry which is preliminary data.</text>
</comment>
<evidence type="ECO:0000313" key="1">
    <source>
        <dbReference type="EMBL" id="PQM53798.1"/>
    </source>
</evidence>
<dbReference type="EMBL" id="PUEV01000012">
    <property type="protein sequence ID" value="PQM53798.1"/>
    <property type="molecule type" value="Genomic_DNA"/>
</dbReference>
<accession>A0A9X7P049</accession>
<proteinExistence type="predicted"/>
<gene>
    <name evidence="1" type="ORF">C5U48_02760</name>
</gene>
<reference evidence="1 2" key="1">
    <citation type="submission" date="2018-02" db="EMBL/GenBank/DDBJ databases">
        <title>Draft genome sequence of Mycobacterium virginiense isolated from mud of a swine farm in Japan.</title>
        <authorList>
            <person name="Ohya K."/>
        </authorList>
    </citation>
    <scope>NUCLEOTIDE SEQUENCE [LARGE SCALE GENOMIC DNA]</scope>
    <source>
        <strain evidence="1 2">GF75</strain>
    </source>
</reference>
<sequence length="214" mass="22964">MNKAERLWSLRDGVLAWLYGLGIDGATIAKAEPAAFMAATSWPEEAVTPRELNEALTWLKKEGYVEGKGTWQGDILRPHLSTYGEKYAASGKSVRDLPGVMEVQSPYLHIEGSSGVAVALHSPGATQNVNVQQMLEQAQALADAIEVALPEFADDQMRMDAEKLVSEIRAESESETPTPGRLKRLATSAMTTIATGAGTELGKTIIEAALPLLS</sequence>
<evidence type="ECO:0000313" key="2">
    <source>
        <dbReference type="Proteomes" id="UP000237911"/>
    </source>
</evidence>
<dbReference type="Proteomes" id="UP000237911">
    <property type="component" value="Unassembled WGS sequence"/>
</dbReference>
<protein>
    <submittedName>
        <fullName evidence="1">Uncharacterized protein</fullName>
    </submittedName>
</protein>
<name>A0A9X7P049_9MYCO</name>
<keyword evidence="2" id="KW-1185">Reference proteome</keyword>